<keyword evidence="3" id="KW-0804">Transcription</keyword>
<dbReference type="PANTHER" id="PTHR43537">
    <property type="entry name" value="TRANSCRIPTIONAL REGULATOR, GNTR FAMILY"/>
    <property type="match status" value="1"/>
</dbReference>
<evidence type="ECO:0000256" key="1">
    <source>
        <dbReference type="ARBA" id="ARBA00023015"/>
    </source>
</evidence>
<dbReference type="SMART" id="SM00345">
    <property type="entry name" value="HTH_GNTR"/>
    <property type="match status" value="1"/>
</dbReference>
<dbReference type="GO" id="GO:0003677">
    <property type="term" value="F:DNA binding"/>
    <property type="evidence" value="ECO:0007669"/>
    <property type="project" value="UniProtKB-KW"/>
</dbReference>
<sequence length="237" mass="26317">MKTLADSAHAALRRDIISGALAPGMPLRMAFLCDRYGMGMSPLREALNRLQSERLVTAISLRGFFVAPLTVDELTDTTDTRILIETQALVRSIARGDEDWADAVRTALQDLLEGAARPDADRLERLHHRFHHALVAASGSRWLLDLFEKLYSESERFRFHALTVEARDGTRDLAAEHRAIAEAVLARDATRAVDLLTAHYRRTETELAARLPPPEGPPRPRRRSKPALTSEGSAAPV</sequence>
<proteinExistence type="predicted"/>
<organism evidence="6 7">
    <name type="scientific">Gemmobacter megaterium</name>
    <dbReference type="NCBI Taxonomy" id="1086013"/>
    <lineage>
        <taxon>Bacteria</taxon>
        <taxon>Pseudomonadati</taxon>
        <taxon>Pseudomonadota</taxon>
        <taxon>Alphaproteobacteria</taxon>
        <taxon>Rhodobacterales</taxon>
        <taxon>Paracoccaceae</taxon>
        <taxon>Gemmobacter</taxon>
    </lineage>
</organism>
<dbReference type="AlphaFoldDB" id="A0A1N7Q4G2"/>
<feature type="domain" description="HTH gntR-type" evidence="5">
    <location>
        <begin position="2"/>
        <end position="69"/>
    </location>
</feature>
<dbReference type="SUPFAM" id="SSF48008">
    <property type="entry name" value="GntR ligand-binding domain-like"/>
    <property type="match status" value="1"/>
</dbReference>
<feature type="region of interest" description="Disordered" evidence="4">
    <location>
        <begin position="207"/>
        <end position="237"/>
    </location>
</feature>
<dbReference type="InterPro" id="IPR036388">
    <property type="entry name" value="WH-like_DNA-bd_sf"/>
</dbReference>
<dbReference type="Gene3D" id="1.20.120.530">
    <property type="entry name" value="GntR ligand-binding domain-like"/>
    <property type="match status" value="1"/>
</dbReference>
<dbReference type="InterPro" id="IPR008920">
    <property type="entry name" value="TF_FadR/GntR_C"/>
</dbReference>
<dbReference type="InterPro" id="IPR036390">
    <property type="entry name" value="WH_DNA-bd_sf"/>
</dbReference>
<dbReference type="InterPro" id="IPR000524">
    <property type="entry name" value="Tscrpt_reg_HTH_GntR"/>
</dbReference>
<evidence type="ECO:0000313" key="7">
    <source>
        <dbReference type="Proteomes" id="UP000186141"/>
    </source>
</evidence>
<dbReference type="Pfam" id="PF07729">
    <property type="entry name" value="FCD"/>
    <property type="match status" value="1"/>
</dbReference>
<dbReference type="GO" id="GO:0003700">
    <property type="term" value="F:DNA-binding transcription factor activity"/>
    <property type="evidence" value="ECO:0007669"/>
    <property type="project" value="InterPro"/>
</dbReference>
<dbReference type="SMART" id="SM00895">
    <property type="entry name" value="FCD"/>
    <property type="match status" value="1"/>
</dbReference>
<evidence type="ECO:0000256" key="4">
    <source>
        <dbReference type="SAM" id="MobiDB-lite"/>
    </source>
</evidence>
<dbReference type="PANTHER" id="PTHR43537:SF20">
    <property type="entry name" value="HTH-TYPE TRANSCRIPTIONAL REPRESSOR GLAR"/>
    <property type="match status" value="1"/>
</dbReference>
<evidence type="ECO:0000256" key="2">
    <source>
        <dbReference type="ARBA" id="ARBA00023125"/>
    </source>
</evidence>
<dbReference type="Proteomes" id="UP000186141">
    <property type="component" value="Unassembled WGS sequence"/>
</dbReference>
<dbReference type="EMBL" id="FTOT01000007">
    <property type="protein sequence ID" value="SIT17711.1"/>
    <property type="molecule type" value="Genomic_DNA"/>
</dbReference>
<accession>A0A1N7Q4G2</accession>
<dbReference type="Gene3D" id="1.10.10.10">
    <property type="entry name" value="Winged helix-like DNA-binding domain superfamily/Winged helix DNA-binding domain"/>
    <property type="match status" value="1"/>
</dbReference>
<dbReference type="SUPFAM" id="SSF46785">
    <property type="entry name" value="Winged helix' DNA-binding domain"/>
    <property type="match status" value="1"/>
</dbReference>
<dbReference type="PROSITE" id="PS50949">
    <property type="entry name" value="HTH_GNTR"/>
    <property type="match status" value="1"/>
</dbReference>
<dbReference type="STRING" id="1086013.SAMN05421774_10774"/>
<keyword evidence="2 6" id="KW-0238">DNA-binding</keyword>
<evidence type="ECO:0000259" key="5">
    <source>
        <dbReference type="PROSITE" id="PS50949"/>
    </source>
</evidence>
<dbReference type="InterPro" id="IPR011711">
    <property type="entry name" value="GntR_C"/>
</dbReference>
<gene>
    <name evidence="6" type="ORF">SAMN05421774_10774</name>
</gene>
<dbReference type="RefSeq" id="WP_076533132.1">
    <property type="nucleotide sequence ID" value="NZ_BMEH01000007.1"/>
</dbReference>
<evidence type="ECO:0000313" key="6">
    <source>
        <dbReference type="EMBL" id="SIT17711.1"/>
    </source>
</evidence>
<dbReference type="OrthoDB" id="8638122at2"/>
<keyword evidence="7" id="KW-1185">Reference proteome</keyword>
<dbReference type="Pfam" id="PF00392">
    <property type="entry name" value="GntR"/>
    <property type="match status" value="1"/>
</dbReference>
<keyword evidence="1" id="KW-0805">Transcription regulation</keyword>
<protein>
    <submittedName>
        <fullName evidence="6">DNA-binding transcriptional regulator, GntR family</fullName>
    </submittedName>
</protein>
<name>A0A1N7Q4G2_9RHOB</name>
<reference evidence="6 7" key="1">
    <citation type="submission" date="2017-01" db="EMBL/GenBank/DDBJ databases">
        <authorList>
            <person name="Mah S.A."/>
            <person name="Swanson W.J."/>
            <person name="Moy G.W."/>
            <person name="Vacquier V.D."/>
        </authorList>
    </citation>
    <scope>NUCLEOTIDE SEQUENCE [LARGE SCALE GENOMIC DNA]</scope>
    <source>
        <strain evidence="6 7">DSM 26375</strain>
    </source>
</reference>
<evidence type="ECO:0000256" key="3">
    <source>
        <dbReference type="ARBA" id="ARBA00023163"/>
    </source>
</evidence>